<dbReference type="InterPro" id="IPR010921">
    <property type="entry name" value="Trp_repressor/repl_initiator"/>
</dbReference>
<name>A0A9X8WL28_9BACI</name>
<dbReference type="PANTHER" id="PTHR40080:SF1">
    <property type="entry name" value="TRPR-LIKE PROTEIN YERC_YECD"/>
    <property type="match status" value="1"/>
</dbReference>
<gene>
    <name evidence="1" type="ORF">SAMN05878482_104138</name>
</gene>
<dbReference type="SUPFAM" id="SSF48295">
    <property type="entry name" value="TrpR-like"/>
    <property type="match status" value="1"/>
</dbReference>
<dbReference type="Gene3D" id="1.10.1270.10">
    <property type="entry name" value="TrpR-like"/>
    <property type="match status" value="1"/>
</dbReference>
<dbReference type="PANTHER" id="PTHR40080">
    <property type="entry name" value="LMO1763 PROTEIN"/>
    <property type="match status" value="1"/>
</dbReference>
<protein>
    <submittedName>
        <fullName evidence="1">Trp operon repressor family</fullName>
    </submittedName>
</protein>
<accession>A0A9X8WL28</accession>
<dbReference type="PIRSF" id="PIRSF012508">
    <property type="entry name" value="YerC"/>
    <property type="match status" value="1"/>
</dbReference>
<dbReference type="RefSeq" id="WP_076368680.1">
    <property type="nucleotide sequence ID" value="NZ_FTMX01000004.1"/>
</dbReference>
<dbReference type="GO" id="GO:0043565">
    <property type="term" value="F:sequence-specific DNA binding"/>
    <property type="evidence" value="ECO:0007669"/>
    <property type="project" value="InterPro"/>
</dbReference>
<organism evidence="1 2">
    <name type="scientific">Peribacillus simplex</name>
    <dbReference type="NCBI Taxonomy" id="1478"/>
    <lineage>
        <taxon>Bacteria</taxon>
        <taxon>Bacillati</taxon>
        <taxon>Bacillota</taxon>
        <taxon>Bacilli</taxon>
        <taxon>Bacillales</taxon>
        <taxon>Bacillaceae</taxon>
        <taxon>Peribacillus</taxon>
    </lineage>
</organism>
<dbReference type="Proteomes" id="UP000185829">
    <property type="component" value="Unassembled WGS sequence"/>
</dbReference>
<dbReference type="InterPro" id="IPR000831">
    <property type="entry name" value="Trp_repress"/>
</dbReference>
<dbReference type="AlphaFoldDB" id="A0A9X8WL28"/>
<dbReference type="NCBIfam" id="TIGR02531">
    <property type="entry name" value="yecD_yerC"/>
    <property type="match status" value="1"/>
</dbReference>
<sequence length="101" mass="11470">MYKNKLSEKNIKQLFKAILSLQTQEECMAFFDDLCTMNEIKAFTQRLEVARMLQDGLTYEGIEAETGAASATISRVNKLLNYGSNGGYQMSLDRMDNTKKL</sequence>
<dbReference type="InterPro" id="IPR013368">
    <property type="entry name" value="YecD_YerC"/>
</dbReference>
<dbReference type="Pfam" id="PF01371">
    <property type="entry name" value="Trp_repressor"/>
    <property type="match status" value="1"/>
</dbReference>
<dbReference type="GO" id="GO:0003700">
    <property type="term" value="F:DNA-binding transcription factor activity"/>
    <property type="evidence" value="ECO:0007669"/>
    <property type="project" value="InterPro"/>
</dbReference>
<dbReference type="EMBL" id="FTMX01000004">
    <property type="protein sequence ID" value="SIR52710.1"/>
    <property type="molecule type" value="Genomic_DNA"/>
</dbReference>
<dbReference type="InterPro" id="IPR038116">
    <property type="entry name" value="TrpR-like_sf"/>
</dbReference>
<evidence type="ECO:0000313" key="1">
    <source>
        <dbReference type="EMBL" id="SIR52710.1"/>
    </source>
</evidence>
<evidence type="ECO:0000313" key="2">
    <source>
        <dbReference type="Proteomes" id="UP000185829"/>
    </source>
</evidence>
<comment type="caution">
    <text evidence="1">The sequence shown here is derived from an EMBL/GenBank/DDBJ whole genome shotgun (WGS) entry which is preliminary data.</text>
</comment>
<proteinExistence type="predicted"/>
<reference evidence="1 2" key="1">
    <citation type="submission" date="2017-01" db="EMBL/GenBank/DDBJ databases">
        <authorList>
            <person name="Varghese N."/>
            <person name="Submissions S."/>
        </authorList>
    </citation>
    <scope>NUCLEOTIDE SEQUENCE [LARGE SCALE GENOMIC DNA]</scope>
    <source>
        <strain evidence="1 2">RUG2-6</strain>
    </source>
</reference>